<reference evidence="2" key="1">
    <citation type="submission" date="2018-06" db="EMBL/GenBank/DDBJ databases">
        <authorList>
            <person name="Zhirakovskaya E."/>
        </authorList>
    </citation>
    <scope>NUCLEOTIDE SEQUENCE</scope>
</reference>
<dbReference type="PANTHER" id="PTHR34477:SF1">
    <property type="entry name" value="UPF0213 PROTEIN YHBQ"/>
    <property type="match status" value="1"/>
</dbReference>
<accession>A0A3B0ZZ10</accession>
<protein>
    <submittedName>
        <fullName evidence="2">COG2827: putative endonuclease containing a URI domain</fullName>
    </submittedName>
</protein>
<keyword evidence="2" id="KW-0255">Endonuclease</keyword>
<dbReference type="Gene3D" id="3.40.1440.10">
    <property type="entry name" value="GIY-YIG endonuclease"/>
    <property type="match status" value="1"/>
</dbReference>
<dbReference type="InterPro" id="IPR035901">
    <property type="entry name" value="GIY-YIG_endonuc_sf"/>
</dbReference>
<dbReference type="EMBL" id="UOFT01000027">
    <property type="protein sequence ID" value="VAW92682.1"/>
    <property type="molecule type" value="Genomic_DNA"/>
</dbReference>
<dbReference type="GO" id="GO:0004519">
    <property type="term" value="F:endonuclease activity"/>
    <property type="evidence" value="ECO:0007669"/>
    <property type="project" value="UniProtKB-KW"/>
</dbReference>
<proteinExistence type="predicted"/>
<keyword evidence="2" id="KW-0540">Nuclease</keyword>
<dbReference type="SUPFAM" id="SSF82771">
    <property type="entry name" value="GIY-YIG endonuclease"/>
    <property type="match status" value="1"/>
</dbReference>
<dbReference type="AlphaFoldDB" id="A0A3B0ZZ10"/>
<dbReference type="PANTHER" id="PTHR34477">
    <property type="entry name" value="UPF0213 PROTEIN YHBQ"/>
    <property type="match status" value="1"/>
</dbReference>
<dbReference type="PROSITE" id="PS50164">
    <property type="entry name" value="GIY_YIG"/>
    <property type="match status" value="1"/>
</dbReference>
<dbReference type="Pfam" id="PF01541">
    <property type="entry name" value="GIY-YIG"/>
    <property type="match status" value="1"/>
</dbReference>
<organism evidence="2">
    <name type="scientific">hydrothermal vent metagenome</name>
    <dbReference type="NCBI Taxonomy" id="652676"/>
    <lineage>
        <taxon>unclassified sequences</taxon>
        <taxon>metagenomes</taxon>
        <taxon>ecological metagenomes</taxon>
    </lineage>
</organism>
<feature type="domain" description="GIY-YIG" evidence="1">
    <location>
        <begin position="11"/>
        <end position="88"/>
    </location>
</feature>
<gene>
    <name evidence="2" type="ORF">MNBD_GAMMA23-2487</name>
</gene>
<evidence type="ECO:0000313" key="2">
    <source>
        <dbReference type="EMBL" id="VAW92682.1"/>
    </source>
</evidence>
<sequence length="93" mass="10902">MSGLAPVTNKPHWYVYILKCADNTLYTGITIDVERRIEEHNHDNKLAAKYTRVRRPVKLVYHEKLKSRSLAAKREAEIKKLKRNAKKMLLTNI</sequence>
<name>A0A3B0ZZ10_9ZZZZ</name>
<evidence type="ECO:0000259" key="1">
    <source>
        <dbReference type="PROSITE" id="PS50164"/>
    </source>
</evidence>
<keyword evidence="2" id="KW-0378">Hydrolase</keyword>
<dbReference type="InterPro" id="IPR050190">
    <property type="entry name" value="UPF0213_domain"/>
</dbReference>
<dbReference type="InterPro" id="IPR000305">
    <property type="entry name" value="GIY-YIG_endonuc"/>
</dbReference>
<dbReference type="CDD" id="cd10456">
    <property type="entry name" value="GIY-YIG_UPF0213"/>
    <property type="match status" value="1"/>
</dbReference>